<dbReference type="EMBL" id="JADEWZ010000001">
    <property type="protein sequence ID" value="MBE9114432.1"/>
    <property type="molecule type" value="Genomic_DNA"/>
</dbReference>
<keyword evidence="3" id="KW-1185">Reference proteome</keyword>
<accession>A0A8J7AW54</accession>
<gene>
    <name evidence="2" type="ORF">IQ249_00840</name>
</gene>
<evidence type="ECO:0000259" key="1">
    <source>
        <dbReference type="Pfam" id="PF12770"/>
    </source>
</evidence>
<dbReference type="Pfam" id="PF12770">
    <property type="entry name" value="CHAT"/>
    <property type="match status" value="1"/>
</dbReference>
<reference evidence="2" key="1">
    <citation type="submission" date="2020-10" db="EMBL/GenBank/DDBJ databases">
        <authorList>
            <person name="Castelo-Branco R."/>
            <person name="Eusebio N."/>
            <person name="Adriana R."/>
            <person name="Vieira A."/>
            <person name="Brugerolle De Fraissinette N."/>
            <person name="Rezende De Castro R."/>
            <person name="Schneider M.P."/>
            <person name="Vasconcelos V."/>
            <person name="Leao P.N."/>
        </authorList>
    </citation>
    <scope>NUCLEOTIDE SEQUENCE</scope>
    <source>
        <strain evidence="2">LEGE 07157</strain>
    </source>
</reference>
<protein>
    <submittedName>
        <fullName evidence="2">CHAT domain-containing protein</fullName>
    </submittedName>
</protein>
<dbReference type="Proteomes" id="UP000654482">
    <property type="component" value="Unassembled WGS sequence"/>
</dbReference>
<organism evidence="2 3">
    <name type="scientific">Lusitaniella coriacea LEGE 07157</name>
    <dbReference type="NCBI Taxonomy" id="945747"/>
    <lineage>
        <taxon>Bacteria</taxon>
        <taxon>Bacillati</taxon>
        <taxon>Cyanobacteriota</taxon>
        <taxon>Cyanophyceae</taxon>
        <taxon>Spirulinales</taxon>
        <taxon>Lusitaniellaceae</taxon>
        <taxon>Lusitaniella</taxon>
    </lineage>
</organism>
<evidence type="ECO:0000313" key="2">
    <source>
        <dbReference type="EMBL" id="MBE9114432.1"/>
    </source>
</evidence>
<evidence type="ECO:0000313" key="3">
    <source>
        <dbReference type="Proteomes" id="UP000654482"/>
    </source>
</evidence>
<comment type="caution">
    <text evidence="2">The sequence shown here is derived from an EMBL/GenBank/DDBJ whole genome shotgun (WGS) entry which is preliminary data.</text>
</comment>
<sequence length="124" mass="13003">MVVLSACQTGLGGKFENGEEILGLGYQFQRAGARAAMASLWSVDDGGTQALMNGFYGALQGSGMTKAEALRQAQIALITGDYSAVGGERGIVAVRSRDGIEPEVEEGLSHPYYWAAFILIGNGL</sequence>
<dbReference type="InterPro" id="IPR024983">
    <property type="entry name" value="CHAT_dom"/>
</dbReference>
<proteinExistence type="predicted"/>
<feature type="domain" description="CHAT" evidence="1">
    <location>
        <begin position="1"/>
        <end position="122"/>
    </location>
</feature>
<name>A0A8J7AW54_9CYAN</name>
<dbReference type="AlphaFoldDB" id="A0A8J7AW54"/>